<dbReference type="InterPro" id="IPR051918">
    <property type="entry name" value="STPP_CPPED1"/>
</dbReference>
<dbReference type="Gene3D" id="3.60.21.10">
    <property type="match status" value="1"/>
</dbReference>
<dbReference type="PANTHER" id="PTHR43143:SF1">
    <property type="entry name" value="SERINE_THREONINE-PROTEIN PHOSPHATASE CPPED1"/>
    <property type="match status" value="1"/>
</dbReference>
<dbReference type="PROSITE" id="PS51318">
    <property type="entry name" value="TAT"/>
    <property type="match status" value="1"/>
</dbReference>
<keyword evidence="3" id="KW-1185">Reference proteome</keyword>
<protein>
    <submittedName>
        <fullName evidence="2">Metallophosphoesterase</fullName>
    </submittedName>
</protein>
<dbReference type="RefSeq" id="WP_207363591.1">
    <property type="nucleotide sequence ID" value="NZ_JAFMYV010000002.1"/>
</dbReference>
<name>A0A939GF26_9BACT</name>
<dbReference type="PANTHER" id="PTHR43143">
    <property type="entry name" value="METALLOPHOSPHOESTERASE, CALCINEURIN SUPERFAMILY"/>
    <property type="match status" value="1"/>
</dbReference>
<evidence type="ECO:0000313" key="3">
    <source>
        <dbReference type="Proteomes" id="UP000664034"/>
    </source>
</evidence>
<evidence type="ECO:0000313" key="2">
    <source>
        <dbReference type="EMBL" id="MBO0936044.1"/>
    </source>
</evidence>
<dbReference type="InterPro" id="IPR004843">
    <property type="entry name" value="Calcineurin-like_PHP"/>
</dbReference>
<dbReference type="AlphaFoldDB" id="A0A939GF26"/>
<evidence type="ECO:0000259" key="1">
    <source>
        <dbReference type="Pfam" id="PF00149"/>
    </source>
</evidence>
<feature type="domain" description="Calcineurin-like phosphoesterase" evidence="1">
    <location>
        <begin position="36"/>
        <end position="253"/>
    </location>
</feature>
<dbReference type="GO" id="GO:0016787">
    <property type="term" value="F:hydrolase activity"/>
    <property type="evidence" value="ECO:0007669"/>
    <property type="project" value="InterPro"/>
</dbReference>
<reference evidence="2" key="1">
    <citation type="submission" date="2021-03" db="EMBL/GenBank/DDBJ databases">
        <title>Fibrella sp. HMF5335 genome sequencing and assembly.</title>
        <authorList>
            <person name="Kang H."/>
            <person name="Kim H."/>
            <person name="Bae S."/>
            <person name="Joh K."/>
        </authorList>
    </citation>
    <scope>NUCLEOTIDE SEQUENCE</scope>
    <source>
        <strain evidence="2">HMF5335</strain>
    </source>
</reference>
<dbReference type="Proteomes" id="UP000664034">
    <property type="component" value="Unassembled WGS sequence"/>
</dbReference>
<comment type="caution">
    <text evidence="2">The sequence shown here is derived from an EMBL/GenBank/DDBJ whole genome shotgun (WGS) entry which is preliminary data.</text>
</comment>
<gene>
    <name evidence="2" type="ORF">J2I47_05745</name>
</gene>
<organism evidence="2 3">
    <name type="scientific">Fibrella rubiginis</name>
    <dbReference type="NCBI Taxonomy" id="2817060"/>
    <lineage>
        <taxon>Bacteria</taxon>
        <taxon>Pseudomonadati</taxon>
        <taxon>Bacteroidota</taxon>
        <taxon>Cytophagia</taxon>
        <taxon>Cytophagales</taxon>
        <taxon>Spirosomataceae</taxon>
        <taxon>Fibrella</taxon>
    </lineage>
</organism>
<accession>A0A939GF26</accession>
<proteinExistence type="predicted"/>
<dbReference type="SUPFAM" id="SSF56300">
    <property type="entry name" value="Metallo-dependent phosphatases"/>
    <property type="match status" value="1"/>
</dbReference>
<dbReference type="Pfam" id="PF00149">
    <property type="entry name" value="Metallophos"/>
    <property type="match status" value="1"/>
</dbReference>
<sequence>MPNLTSRRDLLKSAALLPLTSFSVEKTAPQKTRAVRFAYIGDTHLTPDAKPMKAVAACLHHLQNQADKPAFILHGGDVIMDALGRDKTAVAAQWQAWQQVVKADNALPINYCIGNHDVWGLPDAKADARYGKAWVQEVLGLPNRYYSFARNGWYFIVLDSVQTKPDGSWYTAHLDEPQFAWLEKELATVPATTPVLLLSHIPILSATAFYDSTNVKGGNWAIPGSWVHTDATRLFALFHQHPNVKLALSGHMHLLDRSEYNDVTYCCNGAVSGNWWNADYYHETPAGYALIDLYTDGSFDRTYVRQLFA</sequence>
<dbReference type="EMBL" id="JAFMYV010000002">
    <property type="protein sequence ID" value="MBO0936044.1"/>
    <property type="molecule type" value="Genomic_DNA"/>
</dbReference>
<dbReference type="InterPro" id="IPR006311">
    <property type="entry name" value="TAT_signal"/>
</dbReference>
<dbReference type="InterPro" id="IPR029052">
    <property type="entry name" value="Metallo-depent_PP-like"/>
</dbReference>